<reference evidence="4" key="1">
    <citation type="submission" date="2022-10" db="EMBL/GenBank/DDBJ databases">
        <authorList>
            <person name="Chen Y."/>
            <person name="Dougan E. K."/>
            <person name="Chan C."/>
            <person name="Rhodes N."/>
            <person name="Thang M."/>
        </authorList>
    </citation>
    <scope>NUCLEOTIDE SEQUENCE</scope>
</reference>
<dbReference type="InterPro" id="IPR036770">
    <property type="entry name" value="Ankyrin_rpt-contain_sf"/>
</dbReference>
<evidence type="ECO:0000256" key="3">
    <source>
        <dbReference type="PROSITE-ProRule" id="PRU00023"/>
    </source>
</evidence>
<dbReference type="EMBL" id="CAMXCT030001198">
    <property type="protein sequence ID" value="CAL4775056.1"/>
    <property type="molecule type" value="Genomic_DNA"/>
</dbReference>
<proteinExistence type="predicted"/>
<evidence type="ECO:0000313" key="4">
    <source>
        <dbReference type="EMBL" id="CAI3987744.1"/>
    </source>
</evidence>
<organism evidence="4">
    <name type="scientific">Cladocopium goreaui</name>
    <dbReference type="NCBI Taxonomy" id="2562237"/>
    <lineage>
        <taxon>Eukaryota</taxon>
        <taxon>Sar</taxon>
        <taxon>Alveolata</taxon>
        <taxon>Dinophyceae</taxon>
        <taxon>Suessiales</taxon>
        <taxon>Symbiodiniaceae</taxon>
        <taxon>Cladocopium</taxon>
    </lineage>
</organism>
<dbReference type="Pfam" id="PF12796">
    <property type="entry name" value="Ank_2"/>
    <property type="match status" value="1"/>
</dbReference>
<keyword evidence="7" id="KW-1185">Reference proteome</keyword>
<evidence type="ECO:0000313" key="7">
    <source>
        <dbReference type="Proteomes" id="UP001152797"/>
    </source>
</evidence>
<name>A0A9P1C9X2_9DINO</name>
<evidence type="ECO:0000256" key="2">
    <source>
        <dbReference type="ARBA" id="ARBA00023043"/>
    </source>
</evidence>
<dbReference type="PROSITE" id="PS50088">
    <property type="entry name" value="ANK_REPEAT"/>
    <property type="match status" value="1"/>
</dbReference>
<protein>
    <submittedName>
        <fullName evidence="6">Zinc-ribbon domain-containing protein</fullName>
    </submittedName>
</protein>
<dbReference type="PANTHER" id="PTHR24198:SF165">
    <property type="entry name" value="ANKYRIN REPEAT-CONTAINING PROTEIN-RELATED"/>
    <property type="match status" value="1"/>
</dbReference>
<dbReference type="EMBL" id="CAMXCT010001198">
    <property type="protein sequence ID" value="CAI3987744.1"/>
    <property type="molecule type" value="Genomic_DNA"/>
</dbReference>
<evidence type="ECO:0000256" key="1">
    <source>
        <dbReference type="ARBA" id="ARBA00022737"/>
    </source>
</evidence>
<dbReference type="InterPro" id="IPR002110">
    <property type="entry name" value="Ankyrin_rpt"/>
</dbReference>
<dbReference type="OrthoDB" id="207120at2759"/>
<dbReference type="SUPFAM" id="SSF48403">
    <property type="entry name" value="Ankyrin repeat"/>
    <property type="match status" value="1"/>
</dbReference>
<dbReference type="Gene3D" id="1.25.40.20">
    <property type="entry name" value="Ankyrin repeat-containing domain"/>
    <property type="match status" value="1"/>
</dbReference>
<reference evidence="5" key="2">
    <citation type="submission" date="2024-04" db="EMBL/GenBank/DDBJ databases">
        <authorList>
            <person name="Chen Y."/>
            <person name="Shah S."/>
            <person name="Dougan E. K."/>
            <person name="Thang M."/>
            <person name="Chan C."/>
        </authorList>
    </citation>
    <scope>NUCLEOTIDE SEQUENCE [LARGE SCALE GENOMIC DNA]</scope>
</reference>
<keyword evidence="2 3" id="KW-0040">ANK repeat</keyword>
<dbReference type="AlphaFoldDB" id="A0A9P1C9X2"/>
<dbReference type="PANTHER" id="PTHR24198">
    <property type="entry name" value="ANKYRIN REPEAT AND PROTEIN KINASE DOMAIN-CONTAINING PROTEIN"/>
    <property type="match status" value="1"/>
</dbReference>
<gene>
    <name evidence="4" type="ORF">C1SCF055_LOCUS14994</name>
</gene>
<dbReference type="Proteomes" id="UP001152797">
    <property type="component" value="Unassembled WGS sequence"/>
</dbReference>
<comment type="caution">
    <text evidence="4">The sequence shown here is derived from an EMBL/GenBank/DDBJ whole genome shotgun (WGS) entry which is preliminary data.</text>
</comment>
<accession>A0A9P1C9X2</accession>
<dbReference type="PROSITE" id="PS50297">
    <property type="entry name" value="ANK_REP_REGION"/>
    <property type="match status" value="1"/>
</dbReference>
<feature type="repeat" description="ANK" evidence="3">
    <location>
        <begin position="212"/>
        <end position="234"/>
    </location>
</feature>
<evidence type="ECO:0000313" key="6">
    <source>
        <dbReference type="EMBL" id="CAL4775056.1"/>
    </source>
</evidence>
<keyword evidence="1" id="KW-0677">Repeat</keyword>
<dbReference type="EMBL" id="CAMXCT020001198">
    <property type="protein sequence ID" value="CAL1141119.1"/>
    <property type="molecule type" value="Genomic_DNA"/>
</dbReference>
<evidence type="ECO:0000313" key="5">
    <source>
        <dbReference type="EMBL" id="CAL1141119.1"/>
    </source>
</evidence>
<sequence>MSIDCPLSPGPSRWFSHSLCCLPLPNSGGMVRRGSVCQRDHKADGKETVERIPPHDLAKESDGQVVVALMSGRSCGCDFSQTIGQLKEEAQSEEKTLEEENVLPGSSLTVVAVDQEEEDEREAAENQCQDIFAAGAATWAPCGSCCGRRLYPAAPCNQRQLCGCSEATDRVEGLECEGQQWSDPLNLAAGKGHVEICSILAADVDVNVTGQNGSTPLHDAAFGGHADVVTLLLEDTSRDDPGGMTAPGGPGGLRLCQIPLDVARNQGQHEVATLLESVAE</sequence>